<dbReference type="RefSeq" id="XP_008781615.2">
    <property type="nucleotide sequence ID" value="XM_008783393.4"/>
</dbReference>
<keyword evidence="4" id="KW-1185">Reference proteome</keyword>
<feature type="domain" description="BRCT" evidence="3">
    <location>
        <begin position="104"/>
        <end position="188"/>
    </location>
</feature>
<dbReference type="Pfam" id="PF00533">
    <property type="entry name" value="BRCT"/>
    <property type="match status" value="2"/>
</dbReference>
<feature type="domain" description="BRCT" evidence="3">
    <location>
        <begin position="561"/>
        <end position="649"/>
    </location>
</feature>
<proteinExistence type="predicted"/>
<dbReference type="GO" id="GO:0007095">
    <property type="term" value="P:mitotic G2 DNA damage checkpoint signaling"/>
    <property type="evidence" value="ECO:0007669"/>
    <property type="project" value="TreeGrafter"/>
</dbReference>
<dbReference type="PROSITE" id="PS50172">
    <property type="entry name" value="BRCT"/>
    <property type="match status" value="5"/>
</dbReference>
<keyword evidence="1" id="KW-0677">Repeat</keyword>
<feature type="region of interest" description="Disordered" evidence="2">
    <location>
        <begin position="503"/>
        <end position="555"/>
    </location>
</feature>
<dbReference type="FunFam" id="3.40.50.10190:FF:000052">
    <property type="entry name" value="Transcription coactivator"/>
    <property type="match status" value="1"/>
</dbReference>
<dbReference type="PANTHER" id="PTHR13561:SF20">
    <property type="entry name" value="DNA TOPOISOMERASE 2-BINDING PROTEIN 1"/>
    <property type="match status" value="1"/>
</dbReference>
<feature type="domain" description="BRCT" evidence="3">
    <location>
        <begin position="186"/>
        <end position="275"/>
    </location>
</feature>
<dbReference type="InterPro" id="IPR036420">
    <property type="entry name" value="BRCT_dom_sf"/>
</dbReference>
<dbReference type="GO" id="GO:0006270">
    <property type="term" value="P:DNA replication initiation"/>
    <property type="evidence" value="ECO:0007669"/>
    <property type="project" value="TreeGrafter"/>
</dbReference>
<organism evidence="4 5">
    <name type="scientific">Phoenix dactylifera</name>
    <name type="common">Date palm</name>
    <dbReference type="NCBI Taxonomy" id="42345"/>
    <lineage>
        <taxon>Eukaryota</taxon>
        <taxon>Viridiplantae</taxon>
        <taxon>Streptophyta</taxon>
        <taxon>Embryophyta</taxon>
        <taxon>Tracheophyta</taxon>
        <taxon>Spermatophyta</taxon>
        <taxon>Magnoliopsida</taxon>
        <taxon>Liliopsida</taxon>
        <taxon>Arecaceae</taxon>
        <taxon>Coryphoideae</taxon>
        <taxon>Phoeniceae</taxon>
        <taxon>Phoenix</taxon>
    </lineage>
</organism>
<dbReference type="Pfam" id="PF16589">
    <property type="entry name" value="BRCT_2"/>
    <property type="match status" value="1"/>
</dbReference>
<gene>
    <name evidence="5" type="primary">LOC103701358</name>
</gene>
<evidence type="ECO:0000313" key="5">
    <source>
        <dbReference type="RefSeq" id="XP_008781615.2"/>
    </source>
</evidence>
<evidence type="ECO:0000313" key="4">
    <source>
        <dbReference type="Proteomes" id="UP000228380"/>
    </source>
</evidence>
<evidence type="ECO:0000259" key="3">
    <source>
        <dbReference type="PROSITE" id="PS50172"/>
    </source>
</evidence>
<dbReference type="CDD" id="cd00027">
    <property type="entry name" value="BRCT"/>
    <property type="match status" value="1"/>
</dbReference>
<feature type="domain" description="BRCT" evidence="3">
    <location>
        <begin position="662"/>
        <end position="745"/>
    </location>
</feature>
<dbReference type="Pfam" id="PF12738">
    <property type="entry name" value="PTCB-BRCT"/>
    <property type="match status" value="2"/>
</dbReference>
<dbReference type="AlphaFoldDB" id="A0A8B7BMK5"/>
<dbReference type="OrthoDB" id="251770at2759"/>
<dbReference type="GO" id="GO:0033314">
    <property type="term" value="P:mitotic DNA replication checkpoint signaling"/>
    <property type="evidence" value="ECO:0007669"/>
    <property type="project" value="TreeGrafter"/>
</dbReference>
<evidence type="ECO:0000256" key="1">
    <source>
        <dbReference type="ARBA" id="ARBA00022737"/>
    </source>
</evidence>
<dbReference type="KEGG" id="pda:103701358"/>
<dbReference type="Gene3D" id="3.40.50.10190">
    <property type="entry name" value="BRCT domain"/>
    <property type="match status" value="6"/>
</dbReference>
<dbReference type="FunFam" id="3.40.50.10190:FF:000010">
    <property type="entry name" value="DNA topoisomerase II binding protein 1"/>
    <property type="match status" value="1"/>
</dbReference>
<dbReference type="FunFam" id="3.40.50.10190:FF:000070">
    <property type="entry name" value="Transcription coactivator"/>
    <property type="match status" value="1"/>
</dbReference>
<feature type="domain" description="BRCT" evidence="3">
    <location>
        <begin position="361"/>
        <end position="453"/>
    </location>
</feature>
<dbReference type="FunFam" id="3.40.50.10190:FF:000061">
    <property type="entry name" value="Transcription coactivator"/>
    <property type="match status" value="1"/>
</dbReference>
<protein>
    <submittedName>
        <fullName evidence="5">DNA topoisomerase 2-binding protein 1-A isoform X1</fullName>
    </submittedName>
</protein>
<name>A0A8B7BMK5_PHODC</name>
<dbReference type="SMART" id="SM00292">
    <property type="entry name" value="BRCT"/>
    <property type="match status" value="6"/>
</dbReference>
<dbReference type="SUPFAM" id="SSF52113">
    <property type="entry name" value="BRCT domain"/>
    <property type="match status" value="5"/>
</dbReference>
<reference evidence="5" key="2">
    <citation type="submission" date="2025-08" db="UniProtKB">
        <authorList>
            <consortium name="RefSeq"/>
        </authorList>
    </citation>
    <scope>IDENTIFICATION</scope>
    <source>
        <tissue evidence="5">Young leaves</tissue>
    </source>
</reference>
<dbReference type="FunFam" id="3.40.50.10190:FF:000057">
    <property type="entry name" value="Transcription coactivator"/>
    <property type="match status" value="1"/>
</dbReference>
<dbReference type="GeneID" id="103701358"/>
<feature type="compositionally biased region" description="Basic and acidic residues" evidence="2">
    <location>
        <begin position="287"/>
        <end position="296"/>
    </location>
</feature>
<dbReference type="Proteomes" id="UP000228380">
    <property type="component" value="Chromosome 14"/>
</dbReference>
<dbReference type="InterPro" id="IPR059215">
    <property type="entry name" value="BRCT2_TopBP1-like"/>
</dbReference>
<reference evidence="4" key="1">
    <citation type="journal article" date="2019" name="Nat. Commun.">
        <title>Genome-wide association mapping of date palm fruit traits.</title>
        <authorList>
            <person name="Hazzouri K.M."/>
            <person name="Gros-Balthazard M."/>
            <person name="Flowers J.M."/>
            <person name="Copetti D."/>
            <person name="Lemansour A."/>
            <person name="Lebrun M."/>
            <person name="Masmoudi K."/>
            <person name="Ferrand S."/>
            <person name="Dhar M.I."/>
            <person name="Fresquez Z.A."/>
            <person name="Rosas U."/>
            <person name="Zhang J."/>
            <person name="Talag J."/>
            <person name="Lee S."/>
            <person name="Kudrna D."/>
            <person name="Powell R.F."/>
            <person name="Leitch I.J."/>
            <person name="Krueger R.R."/>
            <person name="Wing R.A."/>
            <person name="Amiri K.M.A."/>
            <person name="Purugganan M.D."/>
        </authorList>
    </citation>
    <scope>NUCLEOTIDE SEQUENCE [LARGE SCALE GENOMIC DNA]</scope>
    <source>
        <strain evidence="4">cv. Khalas</strain>
    </source>
</reference>
<accession>A0A8B7BMK5</accession>
<feature type="compositionally biased region" description="Polar residues" evidence="2">
    <location>
        <begin position="522"/>
        <end position="534"/>
    </location>
</feature>
<dbReference type="PANTHER" id="PTHR13561">
    <property type="entry name" value="DNA REPLICATION REGULATOR DPB11-RELATED"/>
    <property type="match status" value="1"/>
</dbReference>
<feature type="compositionally biased region" description="Basic and acidic residues" evidence="2">
    <location>
        <begin position="503"/>
        <end position="516"/>
    </location>
</feature>
<sequence>MASSAMWKGTFSGANVFLSRSLVAPEVFDALHDALRLNGAQVFLCCDPSRSGPNDYHVISSPDHEKFEDLRAKGCNLLGPQCILSCAKECRILPKQGYTCCLAMDGVKVLASGFEKEEKVKIEQLVTAMGGALHSKASVDINFVIVKNVLAAKYKWALNVLKKPIVNMSWLTQCWTEHRLVPQETHRILPFTGLTICVTRIPADERKEMEKLIKQNGGHYSADLTKKCTHLVSDAPVGDKYMVAGRWGHIHIVTRRWIDQSIARKACLDEGLYPVHGNSVSCNEVKGSQKEQKSQDHSTTTSQPIPPTMIEDLEATLSQNILSSFSDATKINNEGTDSPALETKDEAKFESHIAEDSETEDNDLYLSDCRIFLVGFEERELSKLVTMIRKGGGSRHMLLSEKLTHIIIGAPSEVEKREVRRLAAWGVINVVKSTWLEECDQAKKEVPVSPRHIASELLFSKDSTCIRVEPSTDACGIKKVKSFAGVPHVPVVHVSEDKNFEAEPLLERKRGKDKTENGLGGSSSEELATKSGPSNHFHAAKSVNKDRCKSSSGTMDVQNIKSSNIFRGRTFCFSISFPQDRRAQIIEWIRQGGGVIVDNQHKMKVHFIIERHGVLQIRPDVTESTVVSTHWIRCCLEEGCLQDVGSHIIYSPLRCHIPLPGFESLRFCVSQYEVKDRLLLRNLCFTLGSQFTEKLTKKVTHLLCKFASGPKYEAACNWGIQSVTTDWITECIKQDMMVALDPFRPKPATAQDREAGLCTVSQYPTQAACMVSGGVPSRLLGESQGPMDNSKKNSGIMNDSLCEEPEHLSTFGKRSRLSECVSSVDASKKHKVPENLMGGSNAVPDVADAIEDLLAQSSKIQDLKSPGRSGCDRSIYSHDHTILGQDNDNSHSTFGISRHWLSRPQKQDTVPNTTVDDGNPGAYDAFSETQTESQVVGYEEDLSGRQKIIDRVRSQSMTLTPDKGNEF</sequence>
<dbReference type="CDD" id="cd17731">
    <property type="entry name" value="BRCT_TopBP1_rpt2_like"/>
    <property type="match status" value="2"/>
</dbReference>
<evidence type="ECO:0000256" key="2">
    <source>
        <dbReference type="SAM" id="MobiDB-lite"/>
    </source>
</evidence>
<feature type="region of interest" description="Disordered" evidence="2">
    <location>
        <begin position="283"/>
        <end position="307"/>
    </location>
</feature>
<dbReference type="InterPro" id="IPR001357">
    <property type="entry name" value="BRCT_dom"/>
</dbReference>